<feature type="short sequence motif" description="'KMSKS' region" evidence="8">
    <location>
        <begin position="229"/>
        <end position="233"/>
    </location>
</feature>
<proteinExistence type="inferred from homology"/>
<keyword evidence="5 8" id="KW-0648">Protein biosynthesis</keyword>
<dbReference type="InterPro" id="IPR036986">
    <property type="entry name" value="S4_RNA-bd_sf"/>
</dbReference>
<feature type="binding site" evidence="8">
    <location>
        <position position="169"/>
    </location>
    <ligand>
        <name>L-tyrosine</name>
        <dbReference type="ChEBI" id="CHEBI:58315"/>
    </ligand>
</feature>
<evidence type="ECO:0000313" key="11">
    <source>
        <dbReference type="EMBL" id="MDR6940752.1"/>
    </source>
</evidence>
<dbReference type="InterPro" id="IPR054608">
    <property type="entry name" value="SYY-like_C"/>
</dbReference>
<dbReference type="Pfam" id="PF00579">
    <property type="entry name" value="tRNA-synt_1b"/>
    <property type="match status" value="1"/>
</dbReference>
<dbReference type="InterPro" id="IPR014729">
    <property type="entry name" value="Rossmann-like_a/b/a_fold"/>
</dbReference>
<evidence type="ECO:0000256" key="7">
    <source>
        <dbReference type="ARBA" id="ARBA00048248"/>
    </source>
</evidence>
<comment type="subunit">
    <text evidence="8">Homodimer.</text>
</comment>
<keyword evidence="8" id="KW-0963">Cytoplasm</keyword>
<comment type="function">
    <text evidence="8">Catalyzes the attachment of tyrosine to tRNA(Tyr) in a two-step reaction: tyrosine is first activated by ATP to form Tyr-AMP and then transferred to the acceptor end of tRNA(Tyr).</text>
</comment>
<keyword evidence="4 9" id="KW-0694">RNA-binding</keyword>
<dbReference type="InterPro" id="IPR024107">
    <property type="entry name" value="Tyr-tRNA-ligase_bac_1"/>
</dbReference>
<comment type="caution">
    <text evidence="11">The sequence shown here is derived from an EMBL/GenBank/DDBJ whole genome shotgun (WGS) entry which is preliminary data.</text>
</comment>
<evidence type="ECO:0000256" key="6">
    <source>
        <dbReference type="ARBA" id="ARBA00023146"/>
    </source>
</evidence>
<dbReference type="CDD" id="cd00805">
    <property type="entry name" value="TyrRS_core"/>
    <property type="match status" value="1"/>
</dbReference>
<dbReference type="InterPro" id="IPR001412">
    <property type="entry name" value="aa-tRNA-synth_I_CS"/>
</dbReference>
<evidence type="ECO:0000256" key="4">
    <source>
        <dbReference type="ARBA" id="ARBA00022884"/>
    </source>
</evidence>
<sequence length="455" mass="52179">MNFVEELTWRGMLHTIMPGTEEMLAKGMASGYIGFDPTADSLHVGHLTQIMTLIHFQRAGHKPYALVGGATGMVGDPSGKSQERNLLSEDVLQHNLEAVKKQLTRFLDFNSGANSAEMVNNYDWFKSFTFLDFIRDVGKHITVNYMMAKDSVKKRLEGDTGMSFTEFTYQLVQGYDFYYLWKHHNCALQMGGSDQWGNIVTGTELIRRKDAGEAFALTTQLIKKADGTKFGKTESGAVWLDAERTSPYQFYQFWLNTTDVDAKAYIRIFTLFERPVIEALEAEHDAAPHTRALQKALAKDITIRVHGKEAMRLIEITTEFTFNSSFQWEDLFDFSEKDFLKVFSSTNTFFISGKTFIDFVIGDDVLNLLVEVKNYDSDLNYKHMFESKTEARKLIMNGGVYINKIKISLDQKLSDFKLFKDKYLFIQRGKKNSALVVFCDDVPYEMERMKDLLKD</sequence>
<feature type="binding site" evidence="8">
    <location>
        <position position="173"/>
    </location>
    <ligand>
        <name>L-tyrosine</name>
        <dbReference type="ChEBI" id="CHEBI:58315"/>
    </ligand>
</feature>
<comment type="similarity">
    <text evidence="8">Belongs to the class-I aminoacyl-tRNA synthetase family. TyrS type 1 subfamily.</text>
</comment>
<keyword evidence="1 8" id="KW-0436">Ligase</keyword>
<dbReference type="NCBIfam" id="TIGR00234">
    <property type="entry name" value="tyrS"/>
    <property type="match status" value="1"/>
</dbReference>
<keyword evidence="3 8" id="KW-0067">ATP-binding</keyword>
<evidence type="ECO:0000256" key="8">
    <source>
        <dbReference type="HAMAP-Rule" id="MF_02006"/>
    </source>
</evidence>
<evidence type="ECO:0000256" key="9">
    <source>
        <dbReference type="PROSITE-ProRule" id="PRU00182"/>
    </source>
</evidence>
<dbReference type="PRINTS" id="PR01040">
    <property type="entry name" value="TRNASYNTHTYR"/>
</dbReference>
<dbReference type="RefSeq" id="WP_310091741.1">
    <property type="nucleotide sequence ID" value="NZ_JAVDUU010000001.1"/>
</dbReference>
<accession>A0ABU1T5T2</accession>
<gene>
    <name evidence="8" type="primary">tyrS</name>
    <name evidence="11" type="ORF">J2W55_000580</name>
</gene>
<comment type="catalytic activity">
    <reaction evidence="7 8">
        <text>tRNA(Tyr) + L-tyrosine + ATP = L-tyrosyl-tRNA(Tyr) + AMP + diphosphate + H(+)</text>
        <dbReference type="Rhea" id="RHEA:10220"/>
        <dbReference type="Rhea" id="RHEA-COMP:9706"/>
        <dbReference type="Rhea" id="RHEA-COMP:9707"/>
        <dbReference type="ChEBI" id="CHEBI:15378"/>
        <dbReference type="ChEBI" id="CHEBI:30616"/>
        <dbReference type="ChEBI" id="CHEBI:33019"/>
        <dbReference type="ChEBI" id="CHEBI:58315"/>
        <dbReference type="ChEBI" id="CHEBI:78442"/>
        <dbReference type="ChEBI" id="CHEBI:78536"/>
        <dbReference type="ChEBI" id="CHEBI:456215"/>
        <dbReference type="EC" id="6.1.1.1"/>
    </reaction>
</comment>
<feature type="binding site" evidence="8">
    <location>
        <position position="32"/>
    </location>
    <ligand>
        <name>L-tyrosine</name>
        <dbReference type="ChEBI" id="CHEBI:58315"/>
    </ligand>
</feature>
<dbReference type="PANTHER" id="PTHR11766">
    <property type="entry name" value="TYROSYL-TRNA SYNTHETASE"/>
    <property type="match status" value="1"/>
</dbReference>
<dbReference type="InterPro" id="IPR024088">
    <property type="entry name" value="Tyr-tRNA-ligase_bac-type"/>
</dbReference>
<dbReference type="Gene3D" id="1.10.240.10">
    <property type="entry name" value="Tyrosyl-Transfer RNA Synthetase"/>
    <property type="match status" value="1"/>
</dbReference>
<name>A0ABU1T5T2_9SPHI</name>
<keyword evidence="2 8" id="KW-0547">Nucleotide-binding</keyword>
<evidence type="ECO:0000313" key="12">
    <source>
        <dbReference type="Proteomes" id="UP001247620"/>
    </source>
</evidence>
<dbReference type="InterPro" id="IPR002307">
    <property type="entry name" value="Tyr-tRNA-ligase"/>
</dbReference>
<organism evidence="11 12">
    <name type="scientific">Mucilaginibacter pocheonensis</name>
    <dbReference type="NCBI Taxonomy" id="398050"/>
    <lineage>
        <taxon>Bacteria</taxon>
        <taxon>Pseudomonadati</taxon>
        <taxon>Bacteroidota</taxon>
        <taxon>Sphingobacteriia</taxon>
        <taxon>Sphingobacteriales</taxon>
        <taxon>Sphingobacteriaceae</taxon>
        <taxon>Mucilaginibacter</taxon>
    </lineage>
</organism>
<feature type="domain" description="Tyrosine--tRNA ligase SYY-like C-terminal" evidence="10">
    <location>
        <begin position="383"/>
        <end position="436"/>
    </location>
</feature>
<feature type="binding site" evidence="8">
    <location>
        <position position="232"/>
    </location>
    <ligand>
        <name>ATP</name>
        <dbReference type="ChEBI" id="CHEBI:30616"/>
    </ligand>
</feature>
<keyword evidence="6 8" id="KW-0030">Aminoacyl-tRNA synthetase</keyword>
<dbReference type="GO" id="GO:0004831">
    <property type="term" value="F:tyrosine-tRNA ligase activity"/>
    <property type="evidence" value="ECO:0007669"/>
    <property type="project" value="UniProtKB-EC"/>
</dbReference>
<evidence type="ECO:0000256" key="1">
    <source>
        <dbReference type="ARBA" id="ARBA00022598"/>
    </source>
</evidence>
<dbReference type="EMBL" id="JAVDUU010000001">
    <property type="protein sequence ID" value="MDR6940752.1"/>
    <property type="molecule type" value="Genomic_DNA"/>
</dbReference>
<dbReference type="Proteomes" id="UP001247620">
    <property type="component" value="Unassembled WGS sequence"/>
</dbReference>
<dbReference type="Gene3D" id="3.10.290.10">
    <property type="entry name" value="RNA-binding S4 domain"/>
    <property type="match status" value="1"/>
</dbReference>
<dbReference type="SUPFAM" id="SSF55174">
    <property type="entry name" value="Alpha-L RNA-binding motif"/>
    <property type="match status" value="1"/>
</dbReference>
<evidence type="ECO:0000256" key="2">
    <source>
        <dbReference type="ARBA" id="ARBA00022741"/>
    </source>
</evidence>
<reference evidence="11 12" key="1">
    <citation type="submission" date="2023-07" db="EMBL/GenBank/DDBJ databases">
        <title>Sorghum-associated microbial communities from plants grown in Nebraska, USA.</title>
        <authorList>
            <person name="Schachtman D."/>
        </authorList>
    </citation>
    <scope>NUCLEOTIDE SEQUENCE [LARGE SCALE GENOMIC DNA]</scope>
    <source>
        <strain evidence="11 12">3262</strain>
    </source>
</reference>
<feature type="short sequence motif" description="'HIGH' region" evidence="8">
    <location>
        <begin position="37"/>
        <end position="46"/>
    </location>
</feature>
<dbReference type="PANTHER" id="PTHR11766:SF0">
    <property type="entry name" value="TYROSINE--TRNA LIGASE, MITOCHONDRIAL"/>
    <property type="match status" value="1"/>
</dbReference>
<protein>
    <recommendedName>
        <fullName evidence="8">Tyrosine--tRNA ligase</fullName>
        <ecNumber evidence="8">6.1.1.1</ecNumber>
    </recommendedName>
    <alternativeName>
        <fullName evidence="8">Tyrosyl-tRNA synthetase</fullName>
        <shortName evidence="8">TyrRS</shortName>
    </alternativeName>
</protein>
<keyword evidence="12" id="KW-1185">Reference proteome</keyword>
<dbReference type="HAMAP" id="MF_02006">
    <property type="entry name" value="Tyr_tRNA_synth_type1"/>
    <property type="match status" value="1"/>
</dbReference>
<evidence type="ECO:0000256" key="5">
    <source>
        <dbReference type="ARBA" id="ARBA00022917"/>
    </source>
</evidence>
<dbReference type="CDD" id="cd00165">
    <property type="entry name" value="S4"/>
    <property type="match status" value="1"/>
</dbReference>
<comment type="subcellular location">
    <subcellularLocation>
        <location evidence="8">Cytoplasm</location>
    </subcellularLocation>
</comment>
<dbReference type="EC" id="6.1.1.1" evidence="8"/>
<dbReference type="Pfam" id="PF22421">
    <property type="entry name" value="SYY_C-terminal"/>
    <property type="match status" value="1"/>
</dbReference>
<dbReference type="PROSITE" id="PS50889">
    <property type="entry name" value="S4"/>
    <property type="match status" value="1"/>
</dbReference>
<dbReference type="Gene3D" id="3.40.50.620">
    <property type="entry name" value="HUPs"/>
    <property type="match status" value="1"/>
</dbReference>
<dbReference type="SUPFAM" id="SSF52374">
    <property type="entry name" value="Nucleotidylyl transferase"/>
    <property type="match status" value="1"/>
</dbReference>
<evidence type="ECO:0000256" key="3">
    <source>
        <dbReference type="ARBA" id="ARBA00022840"/>
    </source>
</evidence>
<dbReference type="PROSITE" id="PS00178">
    <property type="entry name" value="AA_TRNA_LIGASE_I"/>
    <property type="match status" value="1"/>
</dbReference>
<evidence type="ECO:0000259" key="10">
    <source>
        <dbReference type="Pfam" id="PF22421"/>
    </source>
</evidence>
<dbReference type="InterPro" id="IPR002305">
    <property type="entry name" value="aa-tRNA-synth_Ic"/>
</dbReference>